<proteinExistence type="predicted"/>
<gene>
    <name evidence="1" type="primary">APC8</name>
    <name evidence="1" type="ORF">EV182_005733</name>
</gene>
<accession>A0ACC1HPF4</accession>
<reference evidence="1" key="1">
    <citation type="submission" date="2022-06" db="EMBL/GenBank/DDBJ databases">
        <title>Phylogenomic reconstructions and comparative analyses of Kickxellomycotina fungi.</title>
        <authorList>
            <person name="Reynolds N.K."/>
            <person name="Stajich J.E."/>
            <person name="Barry K."/>
            <person name="Grigoriev I.V."/>
            <person name="Crous P."/>
            <person name="Smith M.E."/>
        </authorList>
    </citation>
    <scope>NUCLEOTIDE SEQUENCE</scope>
    <source>
        <strain evidence="1">RSA 2271</strain>
    </source>
</reference>
<keyword evidence="2" id="KW-1185">Reference proteome</keyword>
<dbReference type="Proteomes" id="UP001145114">
    <property type="component" value="Unassembled WGS sequence"/>
</dbReference>
<evidence type="ECO:0000313" key="1">
    <source>
        <dbReference type="EMBL" id="KAJ1677643.1"/>
    </source>
</evidence>
<evidence type="ECO:0000313" key="2">
    <source>
        <dbReference type="Proteomes" id="UP001145114"/>
    </source>
</evidence>
<sequence>MYFQRALRLDRSYLSAWTLMGHEYMELKNTSAAIQAYRRAVEVDERDYRAWYGLGQTYEMLKQPQYAFYYFKRAVALRPFDSRMWCALANCYEMSNELGNAIASYQRALSGSQESEHIAIVRLGKLYSQVGKPDTAAYYYKMFYDRAQSEELDPEEVSNAALFLASYYQERGRIDQVEKYLKEVIDLQSSRQEEAKAMLRAIASSSRASAMGTGNSVGARPANRMQMS</sequence>
<dbReference type="EMBL" id="JAMZIH010002136">
    <property type="protein sequence ID" value="KAJ1677643.1"/>
    <property type="molecule type" value="Genomic_DNA"/>
</dbReference>
<protein>
    <submittedName>
        <fullName evidence="1">Anaphase-promoting complex component apc8</fullName>
    </submittedName>
</protein>
<organism evidence="1 2">
    <name type="scientific">Spiromyces aspiralis</name>
    <dbReference type="NCBI Taxonomy" id="68401"/>
    <lineage>
        <taxon>Eukaryota</taxon>
        <taxon>Fungi</taxon>
        <taxon>Fungi incertae sedis</taxon>
        <taxon>Zoopagomycota</taxon>
        <taxon>Kickxellomycotina</taxon>
        <taxon>Kickxellomycetes</taxon>
        <taxon>Kickxellales</taxon>
        <taxon>Kickxellaceae</taxon>
        <taxon>Spiromyces</taxon>
    </lineage>
</organism>
<comment type="caution">
    <text evidence="1">The sequence shown here is derived from an EMBL/GenBank/DDBJ whole genome shotgun (WGS) entry which is preliminary data.</text>
</comment>
<name>A0ACC1HPF4_9FUNG</name>